<name>A0A3B0Z121_9ZZZZ</name>
<dbReference type="HAMAP" id="MF_01537">
    <property type="entry name" value="Nucleos_phosphorylase_PpnP"/>
    <property type="match status" value="1"/>
</dbReference>
<dbReference type="GO" id="GO:0004731">
    <property type="term" value="F:purine-nucleoside phosphorylase activity"/>
    <property type="evidence" value="ECO:0007669"/>
    <property type="project" value="TreeGrafter"/>
</dbReference>
<dbReference type="SUPFAM" id="SSF51182">
    <property type="entry name" value="RmlC-like cupins"/>
    <property type="match status" value="1"/>
</dbReference>
<dbReference type="InterPro" id="IPR011051">
    <property type="entry name" value="RmlC_Cupin_sf"/>
</dbReference>
<evidence type="ECO:0000256" key="2">
    <source>
        <dbReference type="ARBA" id="ARBA00022679"/>
    </source>
</evidence>
<keyword evidence="1" id="KW-0328">Glycosyltransferase</keyword>
<dbReference type="GO" id="GO:0016154">
    <property type="term" value="F:pyrimidine-nucleoside phosphorylase activity"/>
    <property type="evidence" value="ECO:0007669"/>
    <property type="project" value="TreeGrafter"/>
</dbReference>
<dbReference type="Gene3D" id="2.60.120.10">
    <property type="entry name" value="Jelly Rolls"/>
    <property type="match status" value="1"/>
</dbReference>
<dbReference type="Pfam" id="PF06865">
    <property type="entry name" value="Ppnp"/>
    <property type="match status" value="1"/>
</dbReference>
<reference evidence="3" key="1">
    <citation type="submission" date="2018-06" db="EMBL/GenBank/DDBJ databases">
        <authorList>
            <person name="Zhirakovskaya E."/>
        </authorList>
    </citation>
    <scope>NUCLEOTIDE SEQUENCE</scope>
</reference>
<dbReference type="AlphaFoldDB" id="A0A3B0Z121"/>
<dbReference type="InterPro" id="IPR014710">
    <property type="entry name" value="RmlC-like_jellyroll"/>
</dbReference>
<dbReference type="GO" id="GO:0005829">
    <property type="term" value="C:cytosol"/>
    <property type="evidence" value="ECO:0007669"/>
    <property type="project" value="TreeGrafter"/>
</dbReference>
<evidence type="ECO:0000313" key="3">
    <source>
        <dbReference type="EMBL" id="VAW81297.1"/>
    </source>
</evidence>
<protein>
    <submittedName>
        <fullName evidence="3">Cytoplasmic protein</fullName>
    </submittedName>
</protein>
<organism evidence="3">
    <name type="scientific">hydrothermal vent metagenome</name>
    <dbReference type="NCBI Taxonomy" id="652676"/>
    <lineage>
        <taxon>unclassified sequences</taxon>
        <taxon>metagenomes</taxon>
        <taxon>ecological metagenomes</taxon>
    </lineage>
</organism>
<proteinExistence type="inferred from homology"/>
<evidence type="ECO:0000256" key="1">
    <source>
        <dbReference type="ARBA" id="ARBA00022676"/>
    </source>
</evidence>
<dbReference type="InterPro" id="IPR009664">
    <property type="entry name" value="Ppnp"/>
</dbReference>
<dbReference type="EMBL" id="UOFL01000216">
    <property type="protein sequence ID" value="VAW81297.1"/>
    <property type="molecule type" value="Genomic_DNA"/>
</dbReference>
<keyword evidence="2" id="KW-0808">Transferase</keyword>
<sequence length="104" mass="11659">MTDFTNVNITKKANVYFDGAVTSRTINFSDGSVKTLGLMQPGQYHFDTDKKELMEILQGEVDVQLAGQSKWQRYAIGDTFEIEKNSSFKITALTLTDYVCSFVG</sequence>
<dbReference type="PANTHER" id="PTHR36540">
    <property type="entry name" value="PYRIMIDINE/PURINE NUCLEOSIDE PHOSPHORYLASE"/>
    <property type="match status" value="1"/>
</dbReference>
<gene>
    <name evidence="3" type="ORF">MNBD_GAMMA12-1503</name>
</gene>
<accession>A0A3B0Z121</accession>
<dbReference type="PANTHER" id="PTHR36540:SF1">
    <property type="entry name" value="PYRIMIDINE_PURINE NUCLEOSIDE PHOSPHORYLASE"/>
    <property type="match status" value="1"/>
</dbReference>
<dbReference type="CDD" id="cd20296">
    <property type="entry name" value="cupin_PpnP-like"/>
    <property type="match status" value="1"/>
</dbReference>